<gene>
    <name evidence="9" type="ORF">V5799_005029</name>
</gene>
<organism evidence="9 10">
    <name type="scientific">Amblyomma americanum</name>
    <name type="common">Lone star tick</name>
    <dbReference type="NCBI Taxonomy" id="6943"/>
    <lineage>
        <taxon>Eukaryota</taxon>
        <taxon>Metazoa</taxon>
        <taxon>Ecdysozoa</taxon>
        <taxon>Arthropoda</taxon>
        <taxon>Chelicerata</taxon>
        <taxon>Arachnida</taxon>
        <taxon>Acari</taxon>
        <taxon>Parasitiformes</taxon>
        <taxon>Ixodida</taxon>
        <taxon>Ixodoidea</taxon>
        <taxon>Ixodidae</taxon>
        <taxon>Amblyomminae</taxon>
        <taxon>Amblyomma</taxon>
    </lineage>
</organism>
<keyword evidence="5" id="KW-0677">Repeat</keyword>
<evidence type="ECO:0000256" key="1">
    <source>
        <dbReference type="ARBA" id="ARBA00004123"/>
    </source>
</evidence>
<keyword evidence="10" id="KW-1185">Reference proteome</keyword>
<protein>
    <recommendedName>
        <fullName evidence="8">Importin N-terminal domain-containing protein</fullName>
    </recommendedName>
</protein>
<name>A0AAQ4D4E9_AMBAM</name>
<dbReference type="InterPro" id="IPR011989">
    <property type="entry name" value="ARM-like"/>
</dbReference>
<keyword evidence="6" id="KW-0653">Protein transport</keyword>
<proteinExistence type="predicted"/>
<keyword evidence="3" id="KW-0813">Transport</keyword>
<dbReference type="PROSITE" id="PS50166">
    <property type="entry name" value="IMPORTIN_B_NT"/>
    <property type="match status" value="1"/>
</dbReference>
<keyword evidence="4" id="KW-0963">Cytoplasm</keyword>
<dbReference type="Gene3D" id="1.25.10.10">
    <property type="entry name" value="Leucine-rich Repeat Variant"/>
    <property type="match status" value="1"/>
</dbReference>
<evidence type="ECO:0000256" key="5">
    <source>
        <dbReference type="ARBA" id="ARBA00022737"/>
    </source>
</evidence>
<comment type="caution">
    <text evidence="9">The sequence shown here is derived from an EMBL/GenBank/DDBJ whole genome shotgun (WGS) entry which is preliminary data.</text>
</comment>
<dbReference type="InterPro" id="IPR040122">
    <property type="entry name" value="Importin_beta"/>
</dbReference>
<feature type="domain" description="Importin N-terminal" evidence="8">
    <location>
        <begin position="44"/>
        <end position="112"/>
    </location>
</feature>
<dbReference type="GO" id="GO:0031267">
    <property type="term" value="F:small GTPase binding"/>
    <property type="evidence" value="ECO:0007669"/>
    <property type="project" value="InterPro"/>
</dbReference>
<dbReference type="Pfam" id="PF25780">
    <property type="entry name" value="TPR_IPO5"/>
    <property type="match status" value="1"/>
</dbReference>
<keyword evidence="7" id="KW-0539">Nucleus</keyword>
<accession>A0AAQ4D4E9</accession>
<dbReference type="SUPFAM" id="SSF48371">
    <property type="entry name" value="ARM repeat"/>
    <property type="match status" value="1"/>
</dbReference>
<evidence type="ECO:0000256" key="7">
    <source>
        <dbReference type="ARBA" id="ARBA00023242"/>
    </source>
</evidence>
<dbReference type="InterPro" id="IPR001494">
    <property type="entry name" value="Importin-beta_N"/>
</dbReference>
<dbReference type="AlphaFoldDB" id="A0AAQ4D4E9"/>
<evidence type="ECO:0000313" key="10">
    <source>
        <dbReference type="Proteomes" id="UP001321473"/>
    </source>
</evidence>
<evidence type="ECO:0000313" key="9">
    <source>
        <dbReference type="EMBL" id="KAK8757339.1"/>
    </source>
</evidence>
<dbReference type="EMBL" id="JARKHS020035314">
    <property type="protein sequence ID" value="KAK8757339.1"/>
    <property type="molecule type" value="Genomic_DNA"/>
</dbReference>
<dbReference type="GO" id="GO:0005737">
    <property type="term" value="C:cytoplasm"/>
    <property type="evidence" value="ECO:0007669"/>
    <property type="project" value="UniProtKB-SubCell"/>
</dbReference>
<dbReference type="InterPro" id="IPR016024">
    <property type="entry name" value="ARM-type_fold"/>
</dbReference>
<evidence type="ECO:0000256" key="3">
    <source>
        <dbReference type="ARBA" id="ARBA00022448"/>
    </source>
</evidence>
<evidence type="ECO:0000256" key="4">
    <source>
        <dbReference type="ARBA" id="ARBA00022490"/>
    </source>
</evidence>
<dbReference type="InterPro" id="IPR057672">
    <property type="entry name" value="TPR_IPO4/5"/>
</dbReference>
<evidence type="ECO:0000256" key="6">
    <source>
        <dbReference type="ARBA" id="ARBA00022927"/>
    </source>
</evidence>
<dbReference type="Proteomes" id="UP001321473">
    <property type="component" value="Unassembled WGS sequence"/>
</dbReference>
<reference evidence="9 10" key="1">
    <citation type="journal article" date="2023" name="Arcadia Sci">
        <title>De novo assembly of a long-read Amblyomma americanum tick genome.</title>
        <authorList>
            <person name="Chou S."/>
            <person name="Poskanzer K.E."/>
            <person name="Rollins M."/>
            <person name="Thuy-Boun P.S."/>
        </authorList>
    </citation>
    <scope>NUCLEOTIDE SEQUENCE [LARGE SCALE GENOMIC DNA]</scope>
    <source>
        <strain evidence="9">F_SG_1</strain>
        <tissue evidence="9">Salivary glands</tissue>
    </source>
</reference>
<dbReference type="Pfam" id="PF03810">
    <property type="entry name" value="IBN_N"/>
    <property type="match status" value="1"/>
</dbReference>
<dbReference type="GO" id="GO:0006606">
    <property type="term" value="P:protein import into nucleus"/>
    <property type="evidence" value="ECO:0007669"/>
    <property type="project" value="InterPro"/>
</dbReference>
<comment type="subcellular location">
    <subcellularLocation>
        <location evidence="2">Cytoplasm</location>
    </subcellularLocation>
    <subcellularLocation>
        <location evidence="1">Nucleus</location>
    </subcellularLocation>
</comment>
<sequence length="221" mass="24583">MQTLCAADFGSGLASNSLQAKMAASLESILLRLLVPDNAVIAQATQELRELYKDPNIIEHLLGALCESQSVQVRQYSAVLLRKKICRLKAWRKLPQDKRNGLKCVLLQRITSEREKAVVLAIGQLVAVIAKHECQIGPWSELQELLNVLMNSKNVEECRLGFYIVSVVTSEAPEMFLGHMKQLFNLFGSCLQSFADEHLCFYVIKSMTALVSSLGSEDSEP</sequence>
<evidence type="ECO:0000259" key="8">
    <source>
        <dbReference type="PROSITE" id="PS50166"/>
    </source>
</evidence>
<dbReference type="SMART" id="SM00913">
    <property type="entry name" value="IBN_N"/>
    <property type="match status" value="1"/>
</dbReference>
<evidence type="ECO:0000256" key="2">
    <source>
        <dbReference type="ARBA" id="ARBA00004496"/>
    </source>
</evidence>
<dbReference type="PANTHER" id="PTHR10527">
    <property type="entry name" value="IMPORTIN BETA"/>
    <property type="match status" value="1"/>
</dbReference>